<accession>A0A0D3H706</accession>
<evidence type="ECO:0000313" key="1">
    <source>
        <dbReference type="EnsemblPlants" id="OBART09G10760.1"/>
    </source>
</evidence>
<dbReference type="HOGENOM" id="CLU_191748_0_0_1"/>
<dbReference type="PANTHER" id="PTHR35727:SF10">
    <property type="entry name" value="S-ADENOSYLMETHIONINE DECARBOXYLASE PROENZYME"/>
    <property type="match status" value="1"/>
</dbReference>
<sequence length="86" mass="9748">MPKKQPFCWKHLVLNSLFQIVEIFKEHIKEHFVDVLMESKGGKKKSSSSSSMYEAPLGYKIEDVRPAGGIKKFQSAAYSNCARKPS</sequence>
<dbReference type="Gramene" id="OBART09G10760.1">
    <property type="protein sequence ID" value="OBART09G10760.1"/>
    <property type="gene ID" value="OBART09G10760"/>
</dbReference>
<dbReference type="Pfam" id="PF08132">
    <property type="entry name" value="AdoMetDC_leader"/>
    <property type="match status" value="1"/>
</dbReference>
<dbReference type="AlphaFoldDB" id="A0A0D3H706"/>
<reference evidence="1" key="1">
    <citation type="journal article" date="2009" name="Rice">
        <title>De Novo Next Generation Sequencing of Plant Genomes.</title>
        <authorList>
            <person name="Rounsley S."/>
            <person name="Marri P.R."/>
            <person name="Yu Y."/>
            <person name="He R."/>
            <person name="Sisneros N."/>
            <person name="Goicoechea J.L."/>
            <person name="Lee S.J."/>
            <person name="Angelova A."/>
            <person name="Kudrna D."/>
            <person name="Luo M."/>
            <person name="Affourtit J."/>
            <person name="Desany B."/>
            <person name="Knight J."/>
            <person name="Niazi F."/>
            <person name="Egholm M."/>
            <person name="Wing R.A."/>
        </authorList>
    </citation>
    <scope>NUCLEOTIDE SEQUENCE [LARGE SCALE GENOMIC DNA]</scope>
    <source>
        <strain evidence="1">cv. IRGC 105608</strain>
    </source>
</reference>
<dbReference type="PaxDb" id="65489-OBART09G10760.1"/>
<name>A0A0D3H706_9ORYZ</name>
<dbReference type="eggNOG" id="ENOG502S799">
    <property type="taxonomic scope" value="Eukaryota"/>
</dbReference>
<organism evidence="1">
    <name type="scientific">Oryza barthii</name>
    <dbReference type="NCBI Taxonomy" id="65489"/>
    <lineage>
        <taxon>Eukaryota</taxon>
        <taxon>Viridiplantae</taxon>
        <taxon>Streptophyta</taxon>
        <taxon>Embryophyta</taxon>
        <taxon>Tracheophyta</taxon>
        <taxon>Spermatophyta</taxon>
        <taxon>Magnoliopsida</taxon>
        <taxon>Liliopsida</taxon>
        <taxon>Poales</taxon>
        <taxon>Poaceae</taxon>
        <taxon>BOP clade</taxon>
        <taxon>Oryzoideae</taxon>
        <taxon>Oryzeae</taxon>
        <taxon>Oryzinae</taxon>
        <taxon>Oryza</taxon>
    </lineage>
</organism>
<dbReference type="STRING" id="65489.A0A0D3H706"/>
<evidence type="ECO:0000313" key="2">
    <source>
        <dbReference type="Proteomes" id="UP000026960"/>
    </source>
</evidence>
<keyword evidence="2" id="KW-1185">Reference proteome</keyword>
<reference evidence="1" key="2">
    <citation type="submission" date="2015-03" db="UniProtKB">
        <authorList>
            <consortium name="EnsemblPlants"/>
        </authorList>
    </citation>
    <scope>IDENTIFICATION</scope>
</reference>
<dbReference type="Proteomes" id="UP000026960">
    <property type="component" value="Chromosome 9"/>
</dbReference>
<dbReference type="EnsemblPlants" id="OBART09G10760.1">
    <property type="protein sequence ID" value="OBART09G10760.1"/>
    <property type="gene ID" value="OBART09G10760"/>
</dbReference>
<proteinExistence type="predicted"/>
<dbReference type="PANTHER" id="PTHR35727">
    <property type="entry name" value="BNAA05G33520D PROTEIN"/>
    <property type="match status" value="1"/>
</dbReference>
<dbReference type="InterPro" id="IPR012511">
    <property type="entry name" value="AdoMetDC_leader"/>
</dbReference>
<protein>
    <submittedName>
        <fullName evidence="1">Uncharacterized protein</fullName>
    </submittedName>
</protein>